<evidence type="ECO:0000256" key="4">
    <source>
        <dbReference type="ARBA" id="ARBA00022679"/>
    </source>
</evidence>
<keyword evidence="9 13" id="KW-0460">Magnesium</keyword>
<dbReference type="InterPro" id="IPR043128">
    <property type="entry name" value="Rev_trsase/Diguanyl_cyclase"/>
</dbReference>
<dbReference type="AlphaFoldDB" id="A0A0M9BI79"/>
<evidence type="ECO:0000256" key="2">
    <source>
        <dbReference type="ARBA" id="ARBA00010945"/>
    </source>
</evidence>
<keyword evidence="7 13" id="KW-0479">Metal-binding</keyword>
<dbReference type="GO" id="GO:0000287">
    <property type="term" value="F:magnesium ion binding"/>
    <property type="evidence" value="ECO:0007669"/>
    <property type="project" value="UniProtKB-UniRule"/>
</dbReference>
<feature type="domain" description="UmuC" evidence="14">
    <location>
        <begin position="9"/>
        <end position="194"/>
    </location>
</feature>
<dbReference type="GO" id="GO:0042276">
    <property type="term" value="P:error-prone translesion synthesis"/>
    <property type="evidence" value="ECO:0007669"/>
    <property type="project" value="TreeGrafter"/>
</dbReference>
<dbReference type="Gene3D" id="1.10.150.20">
    <property type="entry name" value="5' to 3' exonuclease, C-terminal subdomain"/>
    <property type="match status" value="1"/>
</dbReference>
<dbReference type="InterPro" id="IPR022880">
    <property type="entry name" value="DNApol_IV"/>
</dbReference>
<comment type="similarity">
    <text evidence="2 13">Belongs to the DNA polymerase type-Y family.</text>
</comment>
<accession>A0A0M9BI79</accession>
<dbReference type="GO" id="GO:0006281">
    <property type="term" value="P:DNA repair"/>
    <property type="evidence" value="ECO:0007669"/>
    <property type="project" value="UniProtKB-UniRule"/>
</dbReference>
<evidence type="ECO:0000259" key="14">
    <source>
        <dbReference type="PROSITE" id="PS50173"/>
    </source>
</evidence>
<dbReference type="PROSITE" id="PS50173">
    <property type="entry name" value="UMUC"/>
    <property type="match status" value="1"/>
</dbReference>
<keyword evidence="13" id="KW-0515">Mutator protein</keyword>
<dbReference type="EC" id="2.7.7.7" evidence="13"/>
<gene>
    <name evidence="15" type="primary">polYB</name>
    <name evidence="13" type="synonym">dinB</name>
    <name evidence="15" type="ORF">AMS66_30395</name>
</gene>
<comment type="subunit">
    <text evidence="13">Monomer.</text>
</comment>
<keyword evidence="16" id="KW-1185">Reference proteome</keyword>
<reference evidence="15 16" key="1">
    <citation type="submission" date="2015-08" db="EMBL/GenBank/DDBJ databases">
        <title>Draft genome sequence of cellulolytic and xylanolytic Paenibacillus sp. A59, isolated from a decaying forest soil from Patagonia, Argentina.</title>
        <authorList>
            <person name="Ghio S."/>
            <person name="Caceres A.M."/>
            <person name="Talia P."/>
            <person name="Grasso D."/>
            <person name="Campos E."/>
        </authorList>
    </citation>
    <scope>NUCLEOTIDE SEQUENCE [LARGE SCALE GENOMIC DNA]</scope>
    <source>
        <strain evidence="15 16">A59</strain>
    </source>
</reference>
<evidence type="ECO:0000256" key="10">
    <source>
        <dbReference type="ARBA" id="ARBA00023125"/>
    </source>
</evidence>
<keyword evidence="10 13" id="KW-0238">DNA-binding</keyword>
<evidence type="ECO:0000256" key="13">
    <source>
        <dbReference type="HAMAP-Rule" id="MF_01113"/>
    </source>
</evidence>
<dbReference type="HAMAP" id="MF_01113">
    <property type="entry name" value="DNApol_IV"/>
    <property type="match status" value="1"/>
</dbReference>
<dbReference type="SUPFAM" id="SSF100879">
    <property type="entry name" value="Lesion bypass DNA polymerase (Y-family), little finger domain"/>
    <property type="match status" value="1"/>
</dbReference>
<evidence type="ECO:0000256" key="1">
    <source>
        <dbReference type="ARBA" id="ARBA00004496"/>
    </source>
</evidence>
<comment type="function">
    <text evidence="13">Poorly processive, error-prone DNA polymerase involved in untargeted mutagenesis. Copies undamaged DNA at stalled replication forks, which arise in vivo from mismatched or misaligned primer ends. These misaligned primers can be extended by PolIV. Exhibits no 3'-5' exonuclease (proofreading) activity. May be involved in translesional synthesis, in conjunction with the beta clamp from PolIII.</text>
</comment>
<dbReference type="GO" id="GO:0005829">
    <property type="term" value="C:cytosol"/>
    <property type="evidence" value="ECO:0007669"/>
    <property type="project" value="TreeGrafter"/>
</dbReference>
<comment type="caution">
    <text evidence="15">The sequence shown here is derived from an EMBL/GenBank/DDBJ whole genome shotgun (WGS) entry which is preliminary data.</text>
</comment>
<sequence length="414" mass="46647">MPRKDGRVIMLADCQSFYASVEKSAHPEYRDRPLVVAGDPARRSGIILAACPLAKSYGITTAERLGEALAKCPDVVVIRPRMAEYIRVSLHITRILQSYTDLVEPYSIDEQFLDVTGSLDLFGSPETIARSIQDRVMEETGVYIRVGISDTKVVSKMACDLYAKKVPGGIYTLPRKDMQKTLWDKPVRDMFMVGSRMGQHLYKMGIHTIGDLAQTPLSRLRERWGVNGEVLWRIARGIDDSPVKPGTYAHQQQGIGHQMTLPRDYESWADIKVVLLELAELVSRRSRDKSLMGNVVSVGCRGQDYDRPTGFSRQMKVNEPTNITDEVYDAAAALFLRHWDGLPIRRISVSLTGLVPDSEVQLSWFDDRERKRELERATDDIKRKFGDTAIMRASSLCSSAQAQDRSHKIGGHYK</sequence>
<comment type="catalytic activity">
    <reaction evidence="12 13">
        <text>DNA(n) + a 2'-deoxyribonucleoside 5'-triphosphate = DNA(n+1) + diphosphate</text>
        <dbReference type="Rhea" id="RHEA:22508"/>
        <dbReference type="Rhea" id="RHEA-COMP:17339"/>
        <dbReference type="Rhea" id="RHEA-COMP:17340"/>
        <dbReference type="ChEBI" id="CHEBI:33019"/>
        <dbReference type="ChEBI" id="CHEBI:61560"/>
        <dbReference type="ChEBI" id="CHEBI:173112"/>
        <dbReference type="EC" id="2.7.7.7"/>
    </reaction>
</comment>
<dbReference type="InterPro" id="IPR043502">
    <property type="entry name" value="DNA/RNA_pol_sf"/>
</dbReference>
<dbReference type="GO" id="GO:0006261">
    <property type="term" value="P:DNA-templated DNA replication"/>
    <property type="evidence" value="ECO:0007669"/>
    <property type="project" value="UniProtKB-UniRule"/>
</dbReference>
<dbReference type="Gene3D" id="3.40.1170.60">
    <property type="match status" value="1"/>
</dbReference>
<organism evidence="15 16">
    <name type="scientific">Paenibacillus xylanivorans</name>
    <dbReference type="NCBI Taxonomy" id="1705561"/>
    <lineage>
        <taxon>Bacteria</taxon>
        <taxon>Bacillati</taxon>
        <taxon>Bacillota</taxon>
        <taxon>Bacilli</taxon>
        <taxon>Bacillales</taxon>
        <taxon>Paenibacillaceae</taxon>
        <taxon>Paenibacillus</taxon>
    </lineage>
</organism>
<keyword evidence="5 13" id="KW-0548">Nucleotidyltransferase</keyword>
<dbReference type="OrthoDB" id="9808813at2"/>
<dbReference type="Proteomes" id="UP000037688">
    <property type="component" value="Unassembled WGS sequence"/>
</dbReference>
<dbReference type="GO" id="GO:0003887">
    <property type="term" value="F:DNA-directed DNA polymerase activity"/>
    <property type="evidence" value="ECO:0007669"/>
    <property type="project" value="UniProtKB-UniRule"/>
</dbReference>
<keyword evidence="3 13" id="KW-0963">Cytoplasm</keyword>
<dbReference type="Gene3D" id="3.30.70.270">
    <property type="match status" value="1"/>
</dbReference>
<evidence type="ECO:0000256" key="8">
    <source>
        <dbReference type="ARBA" id="ARBA00022763"/>
    </source>
</evidence>
<proteinExistence type="inferred from homology"/>
<dbReference type="PANTHER" id="PTHR11076:SF35">
    <property type="entry name" value="DNA REPAIR PROTEIN HOMOLOG YOBH"/>
    <property type="match status" value="1"/>
</dbReference>
<keyword evidence="13" id="KW-0239">DNA-directed DNA polymerase</keyword>
<dbReference type="Pfam" id="PF21999">
    <property type="entry name" value="IMS_HHH_1"/>
    <property type="match status" value="1"/>
</dbReference>
<dbReference type="InterPro" id="IPR001126">
    <property type="entry name" value="UmuC"/>
</dbReference>
<keyword evidence="11 13" id="KW-0234">DNA repair</keyword>
<evidence type="ECO:0000256" key="6">
    <source>
        <dbReference type="ARBA" id="ARBA00022705"/>
    </source>
</evidence>
<dbReference type="InterPro" id="IPR036775">
    <property type="entry name" value="DNA_pol_Y-fam_lit_finger_sf"/>
</dbReference>
<name>A0A0M9BI79_9BACL</name>
<comment type="subcellular location">
    <subcellularLocation>
        <location evidence="1 13">Cytoplasm</location>
    </subcellularLocation>
</comment>
<protein>
    <recommendedName>
        <fullName evidence="13">DNA polymerase IV</fullName>
        <shortName evidence="13">Pol IV</shortName>
        <ecNumber evidence="13">2.7.7.7</ecNumber>
    </recommendedName>
</protein>
<evidence type="ECO:0000256" key="12">
    <source>
        <dbReference type="ARBA" id="ARBA00049244"/>
    </source>
</evidence>
<keyword evidence="6 13" id="KW-0235">DNA replication</keyword>
<dbReference type="NCBIfam" id="NF002848">
    <property type="entry name" value="PRK03103.1"/>
    <property type="match status" value="1"/>
</dbReference>
<evidence type="ECO:0000256" key="5">
    <source>
        <dbReference type="ARBA" id="ARBA00022695"/>
    </source>
</evidence>
<dbReference type="Pfam" id="PF00817">
    <property type="entry name" value="IMS"/>
    <property type="match status" value="1"/>
</dbReference>
<evidence type="ECO:0000256" key="3">
    <source>
        <dbReference type="ARBA" id="ARBA00022490"/>
    </source>
</evidence>
<feature type="binding site" evidence="13">
    <location>
        <position position="13"/>
    </location>
    <ligand>
        <name>Mg(2+)</name>
        <dbReference type="ChEBI" id="CHEBI:18420"/>
    </ligand>
</feature>
<dbReference type="InterPro" id="IPR050116">
    <property type="entry name" value="DNA_polymerase-Y"/>
</dbReference>
<feature type="binding site" evidence="13">
    <location>
        <position position="109"/>
    </location>
    <ligand>
        <name>Mg(2+)</name>
        <dbReference type="ChEBI" id="CHEBI:18420"/>
    </ligand>
</feature>
<dbReference type="GO" id="GO:0009432">
    <property type="term" value="P:SOS response"/>
    <property type="evidence" value="ECO:0007669"/>
    <property type="project" value="TreeGrafter"/>
</dbReference>
<dbReference type="CDD" id="cd01700">
    <property type="entry name" value="PolY_Pol_V_umuC"/>
    <property type="match status" value="1"/>
</dbReference>
<dbReference type="InterPro" id="IPR053848">
    <property type="entry name" value="IMS_HHH_1"/>
</dbReference>
<keyword evidence="8 13" id="KW-0227">DNA damage</keyword>
<evidence type="ECO:0000256" key="11">
    <source>
        <dbReference type="ARBA" id="ARBA00023204"/>
    </source>
</evidence>
<feature type="active site" evidence="13">
    <location>
        <position position="110"/>
    </location>
</feature>
<dbReference type="PATRIC" id="fig|1705561.3.peg.6428"/>
<dbReference type="EMBL" id="LITU01000083">
    <property type="protein sequence ID" value="KOY12713.1"/>
    <property type="molecule type" value="Genomic_DNA"/>
</dbReference>
<dbReference type="RefSeq" id="WP_053784322.1">
    <property type="nucleotide sequence ID" value="NZ_LITU01000083.1"/>
</dbReference>
<evidence type="ECO:0000256" key="9">
    <source>
        <dbReference type="ARBA" id="ARBA00022842"/>
    </source>
</evidence>
<keyword evidence="4 13" id="KW-0808">Transferase</keyword>
<dbReference type="SUPFAM" id="SSF56672">
    <property type="entry name" value="DNA/RNA polymerases"/>
    <property type="match status" value="1"/>
</dbReference>
<evidence type="ECO:0000313" key="16">
    <source>
        <dbReference type="Proteomes" id="UP000037688"/>
    </source>
</evidence>
<dbReference type="InterPro" id="IPR017961">
    <property type="entry name" value="DNA_pol_Y-fam_little_finger"/>
</dbReference>
<evidence type="ECO:0000256" key="7">
    <source>
        <dbReference type="ARBA" id="ARBA00022723"/>
    </source>
</evidence>
<dbReference type="GO" id="GO:0003684">
    <property type="term" value="F:damaged DNA binding"/>
    <property type="evidence" value="ECO:0007669"/>
    <property type="project" value="InterPro"/>
</dbReference>
<dbReference type="PANTHER" id="PTHR11076">
    <property type="entry name" value="DNA REPAIR POLYMERASE UMUC / TRANSFERASE FAMILY MEMBER"/>
    <property type="match status" value="1"/>
</dbReference>
<evidence type="ECO:0000313" key="15">
    <source>
        <dbReference type="EMBL" id="KOY12713.1"/>
    </source>
</evidence>
<comment type="cofactor">
    <cofactor evidence="13">
        <name>Mg(2+)</name>
        <dbReference type="ChEBI" id="CHEBI:18420"/>
    </cofactor>
    <text evidence="13">Binds 2 magnesium ions per subunit.</text>
</comment>
<dbReference type="Gene3D" id="3.30.1490.100">
    <property type="entry name" value="DNA polymerase, Y-family, little finger domain"/>
    <property type="match status" value="1"/>
</dbReference>
<feature type="site" description="Substrate discrimination" evidence="13">
    <location>
        <position position="18"/>
    </location>
</feature>
<dbReference type="Pfam" id="PF11799">
    <property type="entry name" value="IMS_C"/>
    <property type="match status" value="1"/>
</dbReference>